<dbReference type="AlphaFoldDB" id="A0A1H1ZVS5"/>
<reference evidence="1 2" key="1">
    <citation type="submission" date="2016-10" db="EMBL/GenBank/DDBJ databases">
        <authorList>
            <person name="de Groot N.N."/>
        </authorList>
    </citation>
    <scope>NUCLEOTIDE SEQUENCE [LARGE SCALE GENOMIC DNA]</scope>
    <source>
        <strain evidence="1 2">DSM 43941</strain>
    </source>
</reference>
<dbReference type="Proteomes" id="UP000198688">
    <property type="component" value="Chromosome I"/>
</dbReference>
<name>A0A1H1ZVS5_9ACTN</name>
<protein>
    <submittedName>
        <fullName evidence="1">Uncharacterized protein</fullName>
    </submittedName>
</protein>
<dbReference type="EMBL" id="LT629758">
    <property type="protein sequence ID" value="SDT37699.1"/>
    <property type="molecule type" value="Genomic_DNA"/>
</dbReference>
<organism evidence="1 2">
    <name type="scientific">Actinoplanes derwentensis</name>
    <dbReference type="NCBI Taxonomy" id="113562"/>
    <lineage>
        <taxon>Bacteria</taxon>
        <taxon>Bacillati</taxon>
        <taxon>Actinomycetota</taxon>
        <taxon>Actinomycetes</taxon>
        <taxon>Micromonosporales</taxon>
        <taxon>Micromonosporaceae</taxon>
        <taxon>Actinoplanes</taxon>
    </lineage>
</organism>
<gene>
    <name evidence="1" type="ORF">SAMN04489716_3519</name>
</gene>
<accession>A0A1H1ZVS5</accession>
<proteinExistence type="predicted"/>
<evidence type="ECO:0000313" key="2">
    <source>
        <dbReference type="Proteomes" id="UP000198688"/>
    </source>
</evidence>
<keyword evidence="2" id="KW-1185">Reference proteome</keyword>
<evidence type="ECO:0000313" key="1">
    <source>
        <dbReference type="EMBL" id="SDT37699.1"/>
    </source>
</evidence>
<sequence length="86" mass="9953">MSDYGVGWPLWEDGAMDPADFDLPVGLADRISAWQEHFEVRFHYEDGWKTAEDAAAYAREGRELHRFLEQSIGGWADVRLDLWPVQ</sequence>